<reference evidence="1 2" key="1">
    <citation type="submission" date="2019-01" db="EMBL/GenBank/DDBJ databases">
        <title>Genome sequencing of strain 2JSPR-7.</title>
        <authorList>
            <person name="Heo J."/>
            <person name="Kim S.-J."/>
            <person name="Kim J.-S."/>
            <person name="Hong S.-B."/>
            <person name="Kwon S.-W."/>
        </authorList>
    </citation>
    <scope>NUCLEOTIDE SEQUENCE [LARGE SCALE GENOMIC DNA]</scope>
    <source>
        <strain evidence="1 2">2JSPR-7</strain>
    </source>
</reference>
<sequence>MSKKEQPGARPGEPLADTVEEAALALGSGRTRVHELVGSGPTQLVRIGASLRGSDEAICELIARVERAA</sequence>
<dbReference type="AlphaFoldDB" id="A0A4V0YDZ9"/>
<dbReference type="KEGG" id="xyl:ET495_03495"/>
<keyword evidence="2" id="KW-1185">Reference proteome</keyword>
<proteinExistence type="predicted"/>
<accession>A0A4V0YDZ9</accession>
<dbReference type="OrthoDB" id="1093249at2"/>
<evidence type="ECO:0000313" key="2">
    <source>
        <dbReference type="Proteomes" id="UP000291758"/>
    </source>
</evidence>
<protein>
    <submittedName>
        <fullName evidence="1">Helix-turn-helix domain-containing protein</fullName>
    </submittedName>
</protein>
<dbReference type="RefSeq" id="WP_129202629.1">
    <property type="nucleotide sequence ID" value="NZ_CP035495.1"/>
</dbReference>
<evidence type="ECO:0000313" key="1">
    <source>
        <dbReference type="EMBL" id="QAY62471.1"/>
    </source>
</evidence>
<dbReference type="EMBL" id="CP035495">
    <property type="protein sequence ID" value="QAY62471.1"/>
    <property type="molecule type" value="Genomic_DNA"/>
</dbReference>
<gene>
    <name evidence="1" type="ORF">ET495_03495</name>
</gene>
<dbReference type="Proteomes" id="UP000291758">
    <property type="component" value="Chromosome"/>
</dbReference>
<organism evidence="1 2">
    <name type="scientific">Xylanimonas allomyrinae</name>
    <dbReference type="NCBI Taxonomy" id="2509459"/>
    <lineage>
        <taxon>Bacteria</taxon>
        <taxon>Bacillati</taxon>
        <taxon>Actinomycetota</taxon>
        <taxon>Actinomycetes</taxon>
        <taxon>Micrococcales</taxon>
        <taxon>Promicromonosporaceae</taxon>
        <taxon>Xylanimonas</taxon>
    </lineage>
</organism>
<name>A0A4V0YDZ9_9MICO</name>